<evidence type="ECO:0000256" key="1">
    <source>
        <dbReference type="ARBA" id="ARBA00022603"/>
    </source>
</evidence>
<keyword evidence="6" id="KW-1185">Reference proteome</keyword>
<dbReference type="InterPro" id="IPR016461">
    <property type="entry name" value="COMT-like"/>
</dbReference>
<dbReference type="InterPro" id="IPR029063">
    <property type="entry name" value="SAM-dependent_MTases_sf"/>
</dbReference>
<dbReference type="RefSeq" id="WP_084178719.1">
    <property type="nucleotide sequence ID" value="NZ_CP023018.1"/>
</dbReference>
<reference evidence="5 6" key="1">
    <citation type="submission" date="2017-01" db="EMBL/GenBank/DDBJ databases">
        <authorList>
            <person name="Mah S.A."/>
            <person name="Swanson W.J."/>
            <person name="Moy G.W."/>
            <person name="Vacquier V.D."/>
        </authorList>
    </citation>
    <scope>NUCLEOTIDE SEQUENCE [LARGE SCALE GENOMIC DNA]</scope>
    <source>
        <strain evidence="5 6">M9</strain>
    </source>
</reference>
<dbReference type="Proteomes" id="UP000223759">
    <property type="component" value="Unassembled WGS sequence"/>
</dbReference>
<sequence>MSLSSVRSRLEQLLRPLRRPWFIWRNQILGSPDFQRWAAAFPLTRPIAQRRARRVFDLVAGFVYAQILQACVQTQLLEHLKAEGPKTLEQLLPLLAMPEAEARLLVKAAVSLGLVDEDGRGCYMLGPQGAEMLANPGIAAMVRHHQMLYADLLDPLKLLRGEAPQTQLNRYWAYATGGGEGVTKPEAVREYTELMSVSQERVAEEILDAFKPEGVSCWMDLGGGNATFLSAVARRHSQLSLRLFDLPPVAEAARERLQHLGLADRIQTYGGNFFTDTLPEGADLISLVRVVHDHNDEDIRQLLARVRQVLPEQGALLLAEPMSGTSGAEPIGDAYFGFYLYAMGRGRPRTADELRAMLSEAGFSRIQLLPNRTPLLTRVMIARP</sequence>
<keyword evidence="2 5" id="KW-0808">Transferase</keyword>
<keyword evidence="3" id="KW-0949">S-adenosyl-L-methionine</keyword>
<dbReference type="SUPFAM" id="SSF46785">
    <property type="entry name" value="Winged helix' DNA-binding domain"/>
    <property type="match status" value="1"/>
</dbReference>
<dbReference type="Pfam" id="PF00891">
    <property type="entry name" value="Methyltransf_2"/>
    <property type="match status" value="1"/>
</dbReference>
<dbReference type="STRING" id="233100.SAMN05216526_1829"/>
<evidence type="ECO:0000259" key="4">
    <source>
        <dbReference type="Pfam" id="PF00891"/>
    </source>
</evidence>
<dbReference type="Gene3D" id="1.10.287.1350">
    <property type="match status" value="1"/>
</dbReference>
<dbReference type="InterPro" id="IPR036390">
    <property type="entry name" value="WH_DNA-bd_sf"/>
</dbReference>
<keyword evidence="1 5" id="KW-0489">Methyltransferase</keyword>
<dbReference type="PANTHER" id="PTHR43712">
    <property type="entry name" value="PUTATIVE (AFU_ORTHOLOGUE AFUA_4G14580)-RELATED"/>
    <property type="match status" value="1"/>
</dbReference>
<dbReference type="InterPro" id="IPR001077">
    <property type="entry name" value="COMT_C"/>
</dbReference>
<evidence type="ECO:0000313" key="5">
    <source>
        <dbReference type="EMBL" id="SIT73198.1"/>
    </source>
</evidence>
<dbReference type="EMBL" id="FTPK01000003">
    <property type="protein sequence ID" value="SIT73198.1"/>
    <property type="molecule type" value="Genomic_DNA"/>
</dbReference>
<dbReference type="Gene3D" id="1.10.10.10">
    <property type="entry name" value="Winged helix-like DNA-binding domain superfamily/Winged helix DNA-binding domain"/>
    <property type="match status" value="1"/>
</dbReference>
<dbReference type="PANTHER" id="PTHR43712:SF2">
    <property type="entry name" value="O-METHYLTRANSFERASE CICE"/>
    <property type="match status" value="1"/>
</dbReference>
<evidence type="ECO:0000256" key="2">
    <source>
        <dbReference type="ARBA" id="ARBA00022679"/>
    </source>
</evidence>
<dbReference type="AlphaFoldDB" id="A0A1R3W5W1"/>
<proteinExistence type="predicted"/>
<gene>
    <name evidence="5" type="ORF">SAMN05216526_1829</name>
</gene>
<dbReference type="Gene3D" id="3.40.50.150">
    <property type="entry name" value="Vaccinia Virus protein VP39"/>
    <property type="match status" value="1"/>
</dbReference>
<feature type="domain" description="O-methyltransferase C-terminal" evidence="4">
    <location>
        <begin position="165"/>
        <end position="364"/>
    </location>
</feature>
<dbReference type="OrthoDB" id="9766840at2"/>
<dbReference type="GO" id="GO:0008171">
    <property type="term" value="F:O-methyltransferase activity"/>
    <property type="evidence" value="ECO:0007669"/>
    <property type="project" value="InterPro"/>
</dbReference>
<dbReference type="InterPro" id="IPR036388">
    <property type="entry name" value="WH-like_DNA-bd_sf"/>
</dbReference>
<organism evidence="5 6">
    <name type="scientific">Ectothiorhodosinus mongolicus</name>
    <dbReference type="NCBI Taxonomy" id="233100"/>
    <lineage>
        <taxon>Bacteria</taxon>
        <taxon>Pseudomonadati</taxon>
        <taxon>Pseudomonadota</taxon>
        <taxon>Gammaproteobacteria</taxon>
        <taxon>Chromatiales</taxon>
        <taxon>Ectothiorhodospiraceae</taxon>
        <taxon>Ectothiorhodosinus</taxon>
    </lineage>
</organism>
<name>A0A1R3W5W1_9GAMM</name>
<dbReference type="PROSITE" id="PS51683">
    <property type="entry name" value="SAM_OMT_II"/>
    <property type="match status" value="1"/>
</dbReference>
<evidence type="ECO:0000256" key="3">
    <source>
        <dbReference type="ARBA" id="ARBA00022691"/>
    </source>
</evidence>
<protein>
    <submittedName>
        <fullName evidence="5">Demethylspheroidene O-methyltransferase</fullName>
    </submittedName>
</protein>
<dbReference type="SUPFAM" id="SSF53335">
    <property type="entry name" value="S-adenosyl-L-methionine-dependent methyltransferases"/>
    <property type="match status" value="1"/>
</dbReference>
<accession>A0A1R3W5W1</accession>
<evidence type="ECO:0000313" key="6">
    <source>
        <dbReference type="Proteomes" id="UP000223759"/>
    </source>
</evidence>
<dbReference type="GO" id="GO:0032259">
    <property type="term" value="P:methylation"/>
    <property type="evidence" value="ECO:0007669"/>
    <property type="project" value="UniProtKB-KW"/>
</dbReference>